<evidence type="ECO:0000313" key="3">
    <source>
        <dbReference type="Proteomes" id="UP000177067"/>
    </source>
</evidence>
<dbReference type="AlphaFoldDB" id="A0A1F6LHP8"/>
<sequence length="699" mass="74608">MLNKQGQSILEVILAMAIFSLIAAAMVVMVTGSFTALNQGGEHTEAEALAQEAIEAIRSIRDGAWNELVYTTSSISISGNEWIFDGEGLTQTIGKYTRTISFVDVCRDVSDNITDCPGSYTDVQTKKVVVTVTWNTSQNVENIVQQITYLTNWDSQEWIQTDWSGGSGQSIWSDITMYESDDGNIDYSTSGEIKLVSLSGNGCGTNTWPFTTPANYTYNSSNIEVTGGLASLLDQGGASSCSGTPTTCNTYGDSGTCSAQDGCSWSAGGSGSTTNSGFNSNANGWTYSDWNQGGGEVDVTGSYVSTSGNPGGWVNVNIPIGKDDELGGYWTQSFVTTENNPTATVDFDWLISNYGATPNTFQLYVFVDNASGAPTIGQQVWSSGEITATQGWTSQTNIDIASKVLTSGTYYLKIAVWVETPGSNTGPFTIGYDNVVVNWSGTSSCSGTPTACNTYGDSGTCSAQDGCSWSAGVSYPTNEPSINPTTSFAPSSIDAWGSFTETATKNGGEIYYQLSDDDGTTWYFWDGGGWSTSVGATDYNISSDINTNISTFSTSTGQIMFKAFLESDGSQLVQLDEIKLSWGESTGGGGGYESNGYFLSSAFDTGILLCKVQVIEWDETQPSGSDIQVQIRTAPDSSGSPGTWSNWYGATGSGTYFTNPFGNLIPSSLNDNQWIQYRVELTGDSVDTPILQEIRINYK</sequence>
<evidence type="ECO:0000256" key="1">
    <source>
        <dbReference type="SAM" id="Phobius"/>
    </source>
</evidence>
<proteinExistence type="predicted"/>
<gene>
    <name evidence="2" type="ORF">A2725_04235</name>
</gene>
<keyword evidence="1" id="KW-0472">Membrane</keyword>
<reference evidence="2 3" key="1">
    <citation type="journal article" date="2016" name="Nat. Commun.">
        <title>Thousands of microbial genomes shed light on interconnected biogeochemical processes in an aquifer system.</title>
        <authorList>
            <person name="Anantharaman K."/>
            <person name="Brown C.T."/>
            <person name="Hug L.A."/>
            <person name="Sharon I."/>
            <person name="Castelle C.J."/>
            <person name="Probst A.J."/>
            <person name="Thomas B.C."/>
            <person name="Singh A."/>
            <person name="Wilkins M.J."/>
            <person name="Karaoz U."/>
            <person name="Brodie E.L."/>
            <person name="Williams K.H."/>
            <person name="Hubbard S.S."/>
            <person name="Banfield J.F."/>
        </authorList>
    </citation>
    <scope>NUCLEOTIDE SEQUENCE [LARGE SCALE GENOMIC DNA]</scope>
</reference>
<dbReference type="EMBL" id="MFPS01000008">
    <property type="protein sequence ID" value="OGH58927.1"/>
    <property type="molecule type" value="Genomic_DNA"/>
</dbReference>
<organism evidence="2 3">
    <name type="scientific">Candidatus Magasanikbacteria bacterium RIFCSPHIGHO2_01_FULL_33_34</name>
    <dbReference type="NCBI Taxonomy" id="1798671"/>
    <lineage>
        <taxon>Bacteria</taxon>
        <taxon>Candidatus Magasanikiibacteriota</taxon>
    </lineage>
</organism>
<keyword evidence="1" id="KW-0812">Transmembrane</keyword>
<evidence type="ECO:0000313" key="2">
    <source>
        <dbReference type="EMBL" id="OGH58927.1"/>
    </source>
</evidence>
<protein>
    <submittedName>
        <fullName evidence="2">Uncharacterized protein</fullName>
    </submittedName>
</protein>
<name>A0A1F6LHP8_9BACT</name>
<dbReference type="Proteomes" id="UP000177067">
    <property type="component" value="Unassembled WGS sequence"/>
</dbReference>
<feature type="transmembrane region" description="Helical" evidence="1">
    <location>
        <begin position="12"/>
        <end position="34"/>
    </location>
</feature>
<comment type="caution">
    <text evidence="2">The sequence shown here is derived from an EMBL/GenBank/DDBJ whole genome shotgun (WGS) entry which is preliminary data.</text>
</comment>
<accession>A0A1F6LHP8</accession>
<keyword evidence="1" id="KW-1133">Transmembrane helix</keyword>